<dbReference type="InterPro" id="IPR050625">
    <property type="entry name" value="ParA/MinD_ATPase"/>
</dbReference>
<comment type="caution">
    <text evidence="1">The sequence shown here is derived from an EMBL/GenBank/DDBJ whole genome shotgun (WGS) entry which is preliminary data.</text>
</comment>
<proteinExistence type="predicted"/>
<protein>
    <submittedName>
        <fullName evidence="1">Membrane protein</fullName>
    </submittedName>
</protein>
<name>A0ABQ1CFL3_9MYCO</name>
<dbReference type="SUPFAM" id="SSF52540">
    <property type="entry name" value="P-loop containing nucleoside triphosphate hydrolases"/>
    <property type="match status" value="1"/>
</dbReference>
<dbReference type="Proteomes" id="UP000465240">
    <property type="component" value="Unassembled WGS sequence"/>
</dbReference>
<dbReference type="PANTHER" id="PTHR43384:SF14">
    <property type="entry name" value="ESX-1 SECRETION-ASSOCIATED PROTEIN ESPI"/>
    <property type="match status" value="1"/>
</dbReference>
<dbReference type="InterPro" id="IPR027417">
    <property type="entry name" value="P-loop_NTPase"/>
</dbReference>
<keyword evidence="2" id="KW-1185">Reference proteome</keyword>
<dbReference type="Gene3D" id="3.40.50.300">
    <property type="entry name" value="P-loop containing nucleotide triphosphate hydrolases"/>
    <property type="match status" value="1"/>
</dbReference>
<organism evidence="1 2">
    <name type="scientific">Mycobacterium paragordonae</name>
    <dbReference type="NCBI Taxonomy" id="1389713"/>
    <lineage>
        <taxon>Bacteria</taxon>
        <taxon>Bacillati</taxon>
        <taxon>Actinomycetota</taxon>
        <taxon>Actinomycetes</taxon>
        <taxon>Mycobacteriales</taxon>
        <taxon>Mycobacteriaceae</taxon>
        <taxon>Mycobacterium</taxon>
    </lineage>
</organism>
<accession>A0ABQ1CFL3</accession>
<evidence type="ECO:0000313" key="1">
    <source>
        <dbReference type="EMBL" id="GFG83234.1"/>
    </source>
</evidence>
<evidence type="ECO:0000313" key="2">
    <source>
        <dbReference type="Proteomes" id="UP000465240"/>
    </source>
</evidence>
<dbReference type="EMBL" id="BLKX01000003">
    <property type="protein sequence ID" value="GFG83234.1"/>
    <property type="molecule type" value="Genomic_DNA"/>
</dbReference>
<sequence length="298" mass="32766">MGWRKAVYKSSFSTLNLGKSRPERDMDGLIERIQRPIRHRYVIAVMSGASAGKTTLTAALGQTFKLHRTAPVLAIDAAPGFGPLAARIAENPPGDIVALLKESDVQGYSDVRQYLGYHKPTGLEVLAGHRGSTSPRTVTAPMFDAVMDLLTRSGHEILLVDCGDDPEHPVMPAVLNNAHMLVLVSGLTADAAVPVERTVDWLKAAGYHRLVSRLMIILNDRSGQPNGEARAVLRERFEKLDAVVEDMPFDRFLARGGIIDVRNELDKDTRLRLHQIAALLADLYVHEADRSRAPRTGR</sequence>
<gene>
    <name evidence="1" type="ORF">MPRG_65100</name>
</gene>
<dbReference type="PANTHER" id="PTHR43384">
    <property type="entry name" value="SEPTUM SITE-DETERMINING PROTEIN MIND HOMOLOG, CHLOROPLASTIC-RELATED"/>
    <property type="match status" value="1"/>
</dbReference>
<reference evidence="1 2" key="1">
    <citation type="journal article" date="2019" name="Emerg. Microbes Infect.">
        <title>Comprehensive subspecies identification of 175 nontuberculous mycobacteria species based on 7547 genomic profiles.</title>
        <authorList>
            <person name="Matsumoto Y."/>
            <person name="Kinjo T."/>
            <person name="Motooka D."/>
            <person name="Nabeya D."/>
            <person name="Jung N."/>
            <person name="Uechi K."/>
            <person name="Horii T."/>
            <person name="Iida T."/>
            <person name="Fujita J."/>
            <person name="Nakamura S."/>
        </authorList>
    </citation>
    <scope>NUCLEOTIDE SEQUENCE [LARGE SCALE GENOMIC DNA]</scope>
    <source>
        <strain evidence="1 2">JCM 18565</strain>
    </source>
</reference>